<gene>
    <name evidence="2" type="ORF">NSPH01132_LOCUS238</name>
</gene>
<evidence type="ECO:0000256" key="1">
    <source>
        <dbReference type="SAM" id="MobiDB-lite"/>
    </source>
</evidence>
<name>A0A7S2QS13_9EUKA</name>
<protein>
    <submittedName>
        <fullName evidence="2">Uncharacterized protein</fullName>
    </submittedName>
</protein>
<dbReference type="AlphaFoldDB" id="A0A7S2QS13"/>
<dbReference type="EMBL" id="HBHC01000478">
    <property type="protein sequence ID" value="CAD9650141.1"/>
    <property type="molecule type" value="Transcribed_RNA"/>
</dbReference>
<sequence length="217" mass="24281">MSLRLAPPLENGHAPHQISERWLRMSMKHCPKFNKFMPKCLEAVSITSSCDNVAVIGSEQKKRRKPTFKGLRKKKLRRDSNAARKKSRSLMKGKTDAKGTLISSRVHFKPKKLYIRAHASNKDQRSNNFVTPKRIKPNDEQVNQDVSRPSNMQLPLNKAIMSQVSLGKLEGLSSPGAMSFLGTPSPRGDLLSSTNFSADLDAWKLGPLPDISETLFD</sequence>
<evidence type="ECO:0000313" key="2">
    <source>
        <dbReference type="EMBL" id="CAD9650141.1"/>
    </source>
</evidence>
<feature type="compositionally biased region" description="Polar residues" evidence="1">
    <location>
        <begin position="140"/>
        <end position="152"/>
    </location>
</feature>
<feature type="compositionally biased region" description="Basic residues" evidence="1">
    <location>
        <begin position="61"/>
        <end position="91"/>
    </location>
</feature>
<accession>A0A7S2QS13</accession>
<organism evidence="2">
    <name type="scientific">Norrisiella sphaerica</name>
    <dbReference type="NCBI Taxonomy" id="552664"/>
    <lineage>
        <taxon>Eukaryota</taxon>
        <taxon>Sar</taxon>
        <taxon>Rhizaria</taxon>
        <taxon>Cercozoa</taxon>
        <taxon>Chlorarachniophyceae</taxon>
        <taxon>Norrisiella</taxon>
    </lineage>
</organism>
<feature type="region of interest" description="Disordered" evidence="1">
    <location>
        <begin position="59"/>
        <end position="98"/>
    </location>
</feature>
<reference evidence="2" key="1">
    <citation type="submission" date="2021-01" db="EMBL/GenBank/DDBJ databases">
        <authorList>
            <person name="Corre E."/>
            <person name="Pelletier E."/>
            <person name="Niang G."/>
            <person name="Scheremetjew M."/>
            <person name="Finn R."/>
            <person name="Kale V."/>
            <person name="Holt S."/>
            <person name="Cochrane G."/>
            <person name="Meng A."/>
            <person name="Brown T."/>
            <person name="Cohen L."/>
        </authorList>
    </citation>
    <scope>NUCLEOTIDE SEQUENCE</scope>
    <source>
        <strain evidence="2">BC52</strain>
    </source>
</reference>
<feature type="region of interest" description="Disordered" evidence="1">
    <location>
        <begin position="119"/>
        <end position="152"/>
    </location>
</feature>
<proteinExistence type="predicted"/>